<sequence length="91" mass="9897">MTTKEQIKDYRPKLTTETRDSLFDLADSLGFVIARHGTYHGEPSVRDLLTALAATYNRDPGGVKLAFKVLGITPTGEATYTSQIPAEPAAE</sequence>
<proteinExistence type="predicted"/>
<dbReference type="Proteomes" id="UP000215027">
    <property type="component" value="Chromosome I"/>
</dbReference>
<dbReference type="RefSeq" id="WP_095043592.1">
    <property type="nucleotide sequence ID" value="NZ_LN890655.1"/>
</dbReference>
<protein>
    <submittedName>
        <fullName evidence="1">Uncharacterized protein</fullName>
    </submittedName>
</protein>
<evidence type="ECO:0000313" key="2">
    <source>
        <dbReference type="Proteomes" id="UP000215027"/>
    </source>
</evidence>
<organism evidence="1 2">
    <name type="scientific">Candidatus Promineifilum breve</name>
    <dbReference type="NCBI Taxonomy" id="1806508"/>
    <lineage>
        <taxon>Bacteria</taxon>
        <taxon>Bacillati</taxon>
        <taxon>Chloroflexota</taxon>
        <taxon>Ardenticatenia</taxon>
        <taxon>Candidatus Promineifilales</taxon>
        <taxon>Candidatus Promineifilaceae</taxon>
        <taxon>Candidatus Promineifilum</taxon>
    </lineage>
</organism>
<gene>
    <name evidence="1" type="ORF">CFX0092_A2335</name>
</gene>
<accession>A0A170PHC1</accession>
<name>A0A170PHC1_9CHLR</name>
<keyword evidence="2" id="KW-1185">Reference proteome</keyword>
<reference evidence="1" key="1">
    <citation type="submission" date="2016-01" db="EMBL/GenBank/DDBJ databases">
        <authorList>
            <person name="Mcilroy J.S."/>
            <person name="Karst M S."/>
            <person name="Albertsen M."/>
        </authorList>
    </citation>
    <scope>NUCLEOTIDE SEQUENCE</scope>
    <source>
        <strain evidence="1">Cfx-K</strain>
    </source>
</reference>
<dbReference type="EMBL" id="LN890655">
    <property type="protein sequence ID" value="CUS04213.2"/>
    <property type="molecule type" value="Genomic_DNA"/>
</dbReference>
<evidence type="ECO:0000313" key="1">
    <source>
        <dbReference type="EMBL" id="CUS04213.2"/>
    </source>
</evidence>
<dbReference type="AlphaFoldDB" id="A0A170PHC1"/>
<dbReference type="KEGG" id="pbf:CFX0092_A2335"/>